<feature type="transmembrane region" description="Helical" evidence="8">
    <location>
        <begin position="216"/>
        <end position="239"/>
    </location>
</feature>
<keyword evidence="10" id="KW-1185">Reference proteome</keyword>
<evidence type="ECO:0000256" key="8">
    <source>
        <dbReference type="SAM" id="Phobius"/>
    </source>
</evidence>
<evidence type="ECO:0000256" key="3">
    <source>
        <dbReference type="ARBA" id="ARBA00022448"/>
    </source>
</evidence>
<protein>
    <submittedName>
        <fullName evidence="9">Endospore germination permease</fullName>
    </submittedName>
</protein>
<keyword evidence="3" id="KW-0813">Transport</keyword>
<organism evidence="9 10">
    <name type="scientific">Clostridium oceanicum</name>
    <dbReference type="NCBI Taxonomy" id="1543"/>
    <lineage>
        <taxon>Bacteria</taxon>
        <taxon>Bacillati</taxon>
        <taxon>Bacillota</taxon>
        <taxon>Clostridia</taxon>
        <taxon>Eubacteriales</taxon>
        <taxon>Clostridiaceae</taxon>
        <taxon>Clostridium</taxon>
    </lineage>
</organism>
<evidence type="ECO:0000256" key="7">
    <source>
        <dbReference type="ARBA" id="ARBA00023136"/>
    </source>
</evidence>
<feature type="transmembrane region" description="Helical" evidence="8">
    <location>
        <begin position="184"/>
        <end position="204"/>
    </location>
</feature>
<evidence type="ECO:0000256" key="1">
    <source>
        <dbReference type="ARBA" id="ARBA00004141"/>
    </source>
</evidence>
<gene>
    <name evidence="9" type="ORF">GCM10008906_28730</name>
</gene>
<evidence type="ECO:0000256" key="6">
    <source>
        <dbReference type="ARBA" id="ARBA00022989"/>
    </source>
</evidence>
<comment type="similarity">
    <text evidence="2">Belongs to the amino acid-polyamine-organocation (APC) superfamily. Spore germination protein (SGP) (TC 2.A.3.9) family.</text>
</comment>
<feature type="transmembrane region" description="Helical" evidence="8">
    <location>
        <begin position="334"/>
        <end position="353"/>
    </location>
</feature>
<keyword evidence="7 8" id="KW-0472">Membrane</keyword>
<sequence length="366" mass="41609">MKEKGFLSPYSLFATIVTSVIGLRVFSYASDVSMFVGNDGWIVILISTIISFILVYIMYKIVKNSDYKCFSDIINNNFGKAFGAIIGISFIVYNIAYMSIGLRTFIEEIKIYLLEKTPTEFLVAISILTSIYLIRGNLNSLVKFNEVVFWLSFIPVIFVLLFTLYKSDFSNLLPVFNNPPDAYIKGTIGTISRFKGIEIVFLVLPFVKNRKKTPKVLLKSLAFIGCFYIFITVLSITMFSKEQTKDLIWPGITMIKSIDIPGTFVERWDGIVMAIWVLFFFTTFTNSYYFSADIAKDIFKLKDIKIASAILVPFIYIVALYPENVAELSRISKMIFPILFMINTIIIPIVLLITSNIKKSRTGTKG</sequence>
<feature type="transmembrane region" description="Helical" evidence="8">
    <location>
        <begin position="118"/>
        <end position="135"/>
    </location>
</feature>
<feature type="transmembrane region" description="Helical" evidence="8">
    <location>
        <begin position="12"/>
        <end position="29"/>
    </location>
</feature>
<evidence type="ECO:0000256" key="4">
    <source>
        <dbReference type="ARBA" id="ARBA00022544"/>
    </source>
</evidence>
<dbReference type="Pfam" id="PF03845">
    <property type="entry name" value="Spore_permease"/>
    <property type="match status" value="1"/>
</dbReference>
<evidence type="ECO:0000256" key="5">
    <source>
        <dbReference type="ARBA" id="ARBA00022692"/>
    </source>
</evidence>
<keyword evidence="5 8" id="KW-0812">Transmembrane</keyword>
<evidence type="ECO:0000256" key="2">
    <source>
        <dbReference type="ARBA" id="ARBA00007998"/>
    </source>
</evidence>
<dbReference type="NCBIfam" id="TIGR00912">
    <property type="entry name" value="2A0309"/>
    <property type="match status" value="1"/>
</dbReference>
<reference evidence="10" key="1">
    <citation type="journal article" date="2019" name="Int. J. Syst. Evol. Microbiol.">
        <title>The Global Catalogue of Microorganisms (GCM) 10K type strain sequencing project: providing services to taxonomists for standard genome sequencing and annotation.</title>
        <authorList>
            <consortium name="The Broad Institute Genomics Platform"/>
            <consortium name="The Broad Institute Genome Sequencing Center for Infectious Disease"/>
            <person name="Wu L."/>
            <person name="Ma J."/>
        </authorList>
    </citation>
    <scope>NUCLEOTIDE SEQUENCE [LARGE SCALE GENOMIC DNA]</scope>
    <source>
        <strain evidence="10">JCM 1407</strain>
    </source>
</reference>
<keyword evidence="6 8" id="KW-1133">Transmembrane helix</keyword>
<dbReference type="Proteomes" id="UP001501510">
    <property type="component" value="Unassembled WGS sequence"/>
</dbReference>
<feature type="transmembrane region" description="Helical" evidence="8">
    <location>
        <begin position="304"/>
        <end position="322"/>
    </location>
</feature>
<evidence type="ECO:0000313" key="9">
    <source>
        <dbReference type="EMBL" id="GAA0744163.1"/>
    </source>
</evidence>
<proteinExistence type="inferred from homology"/>
<dbReference type="PANTHER" id="PTHR34975:SF2">
    <property type="entry name" value="SPORE GERMINATION PROTEIN A2"/>
    <property type="match status" value="1"/>
</dbReference>
<keyword evidence="4" id="KW-0309">Germination</keyword>
<dbReference type="PANTHER" id="PTHR34975">
    <property type="entry name" value="SPORE GERMINATION PROTEIN A2"/>
    <property type="match status" value="1"/>
</dbReference>
<dbReference type="Gene3D" id="1.20.1740.10">
    <property type="entry name" value="Amino acid/polyamine transporter I"/>
    <property type="match status" value="1"/>
</dbReference>
<dbReference type="InterPro" id="IPR004761">
    <property type="entry name" value="Spore_GerAB"/>
</dbReference>
<comment type="caution">
    <text evidence="9">The sequence shown here is derived from an EMBL/GenBank/DDBJ whole genome shotgun (WGS) entry which is preliminary data.</text>
</comment>
<accession>A0ABP3UX16</accession>
<feature type="transmembrane region" description="Helical" evidence="8">
    <location>
        <begin position="271"/>
        <end position="292"/>
    </location>
</feature>
<evidence type="ECO:0000313" key="10">
    <source>
        <dbReference type="Proteomes" id="UP001501510"/>
    </source>
</evidence>
<dbReference type="EMBL" id="BAAACG010000013">
    <property type="protein sequence ID" value="GAA0744163.1"/>
    <property type="molecule type" value="Genomic_DNA"/>
</dbReference>
<name>A0ABP3UX16_9CLOT</name>
<feature type="transmembrane region" description="Helical" evidence="8">
    <location>
        <begin position="82"/>
        <end position="106"/>
    </location>
</feature>
<feature type="transmembrane region" description="Helical" evidence="8">
    <location>
        <begin position="41"/>
        <end position="62"/>
    </location>
</feature>
<dbReference type="RefSeq" id="WP_343762577.1">
    <property type="nucleotide sequence ID" value="NZ_BAAACG010000013.1"/>
</dbReference>
<feature type="transmembrane region" description="Helical" evidence="8">
    <location>
        <begin position="147"/>
        <end position="164"/>
    </location>
</feature>
<comment type="subcellular location">
    <subcellularLocation>
        <location evidence="1">Membrane</location>
        <topology evidence="1">Multi-pass membrane protein</topology>
    </subcellularLocation>
</comment>